<evidence type="ECO:0000256" key="2">
    <source>
        <dbReference type="SAM" id="Phobius"/>
    </source>
</evidence>
<feature type="transmembrane region" description="Helical" evidence="2">
    <location>
        <begin position="127"/>
        <end position="151"/>
    </location>
</feature>
<evidence type="ECO:0000313" key="3">
    <source>
        <dbReference type="EMBL" id="MBC6449817.1"/>
    </source>
</evidence>
<feature type="region of interest" description="Disordered" evidence="1">
    <location>
        <begin position="160"/>
        <end position="186"/>
    </location>
</feature>
<keyword evidence="2" id="KW-0812">Transmembrane</keyword>
<evidence type="ECO:0008006" key="5">
    <source>
        <dbReference type="Google" id="ProtNLM"/>
    </source>
</evidence>
<gene>
    <name evidence="3" type="ORF">GPZ80_21900</name>
</gene>
<feature type="compositionally biased region" description="Basic and acidic residues" evidence="1">
    <location>
        <begin position="176"/>
        <end position="186"/>
    </location>
</feature>
<keyword evidence="2" id="KW-1133">Transmembrane helix</keyword>
<feature type="transmembrane region" description="Helical" evidence="2">
    <location>
        <begin position="60"/>
        <end position="77"/>
    </location>
</feature>
<organism evidence="3 4">
    <name type="scientific">Actinokineospora xionganensis</name>
    <dbReference type="NCBI Taxonomy" id="2684470"/>
    <lineage>
        <taxon>Bacteria</taxon>
        <taxon>Bacillati</taxon>
        <taxon>Actinomycetota</taxon>
        <taxon>Actinomycetes</taxon>
        <taxon>Pseudonocardiales</taxon>
        <taxon>Pseudonocardiaceae</taxon>
        <taxon>Actinokineospora</taxon>
    </lineage>
</organism>
<reference evidence="3 4" key="1">
    <citation type="submission" date="2020-06" db="EMBL/GenBank/DDBJ databases">
        <title>Actinokineospora xiongansis sp. nov., isolated from soil of Baiyangdian.</title>
        <authorList>
            <person name="Zhang X."/>
        </authorList>
    </citation>
    <scope>NUCLEOTIDE SEQUENCE [LARGE SCALE GENOMIC DNA]</scope>
    <source>
        <strain evidence="3 4">HBU206404</strain>
    </source>
</reference>
<feature type="transmembrane region" description="Helical" evidence="2">
    <location>
        <begin position="12"/>
        <end position="32"/>
    </location>
</feature>
<dbReference type="RefSeq" id="WP_187222875.1">
    <property type="nucleotide sequence ID" value="NZ_JABVED010000013.1"/>
</dbReference>
<evidence type="ECO:0000313" key="4">
    <source>
        <dbReference type="Proteomes" id="UP000734823"/>
    </source>
</evidence>
<feature type="transmembrane region" description="Helical" evidence="2">
    <location>
        <begin position="89"/>
        <end position="107"/>
    </location>
</feature>
<comment type="caution">
    <text evidence="3">The sequence shown here is derived from an EMBL/GenBank/DDBJ whole genome shotgun (WGS) entry which is preliminary data.</text>
</comment>
<sequence length="186" mass="19676">MTSADRTGRFSPLEWVGILAGLGALVVSFFPWQRVTGQFADMVEQIGFRTTSTAWSSGPVAWLAVLALLLAAALLLARAFGVRLPGVSVVWLLLAVTAVVLVIIRWVTLPELDPARLALLNLNPEDVVSNAGPGLFLCLAIAIVSMAAAVARIRTAGRPAARTAPVRPPAAAPAAERADQDRHPDR</sequence>
<keyword evidence="2" id="KW-0472">Membrane</keyword>
<proteinExistence type="predicted"/>
<dbReference type="Proteomes" id="UP000734823">
    <property type="component" value="Unassembled WGS sequence"/>
</dbReference>
<protein>
    <recommendedName>
        <fullName evidence="5">Tryptophan-associated transmembrane protein</fullName>
    </recommendedName>
</protein>
<evidence type="ECO:0000256" key="1">
    <source>
        <dbReference type="SAM" id="MobiDB-lite"/>
    </source>
</evidence>
<name>A0ABR7LB68_9PSEU</name>
<keyword evidence="4" id="KW-1185">Reference proteome</keyword>
<accession>A0ABR7LB68</accession>
<dbReference type="EMBL" id="JABVED010000013">
    <property type="protein sequence ID" value="MBC6449817.1"/>
    <property type="molecule type" value="Genomic_DNA"/>
</dbReference>